<dbReference type="InterPro" id="IPR008373">
    <property type="entry name" value="Saposin"/>
</dbReference>
<accession>A0A199UPW5</accession>
<dbReference type="Proteomes" id="UP000092600">
    <property type="component" value="Unassembled WGS sequence"/>
</dbReference>
<dbReference type="PANTHER" id="PTHR11480:SF3">
    <property type="entry name" value="BCDNA.GH08312"/>
    <property type="match status" value="1"/>
</dbReference>
<keyword evidence="5" id="KW-0645">Protease</keyword>
<dbReference type="InterPro" id="IPR011001">
    <property type="entry name" value="Saposin-like"/>
</dbReference>
<dbReference type="RefSeq" id="XP_020087491.1">
    <property type="nucleotide sequence ID" value="XM_020231902.1"/>
</dbReference>
<name>A0A199UPW5_ANACO</name>
<reference evidence="14 15" key="1">
    <citation type="journal article" date="2016" name="DNA Res.">
        <title>The draft genome of MD-2 pineapple using hybrid error correction of long reads.</title>
        <authorList>
            <person name="Redwan R.M."/>
            <person name="Saidin A."/>
            <person name="Kumar S.V."/>
        </authorList>
    </citation>
    <scope>NUCLEOTIDE SEQUENCE [LARGE SCALE GENOMIC DNA]</scope>
    <source>
        <strain evidence="15">cv. MD2</strain>
        <tissue evidence="14">Leaf</tissue>
    </source>
</reference>
<gene>
    <name evidence="17 18 19" type="primary">LOC109709600</name>
    <name evidence="14" type="ORF">ACMD2_06213</name>
</gene>
<dbReference type="Proteomes" id="UP000515123">
    <property type="component" value="Linkage group 4"/>
</dbReference>
<dbReference type="PANTHER" id="PTHR11480">
    <property type="entry name" value="SAPOSIN-RELATED"/>
    <property type="match status" value="1"/>
</dbReference>
<feature type="domain" description="Saposin B-type" evidence="13">
    <location>
        <begin position="136"/>
        <end position="216"/>
    </location>
</feature>
<dbReference type="PRINTS" id="PR01797">
    <property type="entry name" value="SAPOSIN"/>
</dbReference>
<dbReference type="GO" id="GO:0004190">
    <property type="term" value="F:aspartic-type endopeptidase activity"/>
    <property type="evidence" value="ECO:0007669"/>
    <property type="project" value="UniProtKB-KW"/>
</dbReference>
<proteinExistence type="predicted"/>
<dbReference type="RefSeq" id="XP_020087492.1">
    <property type="nucleotide sequence ID" value="XM_020231903.1"/>
</dbReference>
<evidence type="ECO:0000256" key="4">
    <source>
        <dbReference type="ARBA" id="ARBA00022737"/>
    </source>
</evidence>
<dbReference type="GO" id="GO:0006665">
    <property type="term" value="P:sphingolipid metabolic process"/>
    <property type="evidence" value="ECO:0007669"/>
    <property type="project" value="InterPro"/>
</dbReference>
<keyword evidence="8" id="KW-0325">Glycoprotein</keyword>
<dbReference type="FunFam" id="1.10.225.10:FF:000008">
    <property type="entry name" value="Pulmonary surfactant-associated protein B"/>
    <property type="match status" value="2"/>
</dbReference>
<feature type="signal peptide" evidence="12">
    <location>
        <begin position="1"/>
        <end position="23"/>
    </location>
</feature>
<evidence type="ECO:0000256" key="5">
    <source>
        <dbReference type="ARBA" id="ARBA00022750"/>
    </source>
</evidence>
<comment type="subcellular location">
    <subcellularLocation>
        <location evidence="1">Secreted</location>
        <location evidence="1">Extracellular space</location>
    </subcellularLocation>
</comment>
<evidence type="ECO:0000256" key="7">
    <source>
        <dbReference type="ARBA" id="ARBA00023157"/>
    </source>
</evidence>
<feature type="domain" description="Saposin B-type" evidence="13">
    <location>
        <begin position="50"/>
        <end position="129"/>
    </location>
</feature>
<evidence type="ECO:0000256" key="12">
    <source>
        <dbReference type="SAM" id="SignalP"/>
    </source>
</evidence>
<reference evidence="17 18" key="2">
    <citation type="submission" date="2025-04" db="UniProtKB">
        <authorList>
            <consortium name="RefSeq"/>
        </authorList>
    </citation>
    <scope>IDENTIFICATION</scope>
    <source>
        <tissue evidence="17 18">Leaf</tissue>
    </source>
</reference>
<evidence type="ECO:0000256" key="1">
    <source>
        <dbReference type="ARBA" id="ARBA00004239"/>
    </source>
</evidence>
<evidence type="ECO:0000259" key="13">
    <source>
        <dbReference type="PROSITE" id="PS50015"/>
    </source>
</evidence>
<evidence type="ECO:0000256" key="2">
    <source>
        <dbReference type="ARBA" id="ARBA00022525"/>
    </source>
</evidence>
<dbReference type="SMART" id="SM00741">
    <property type="entry name" value="SapB"/>
    <property type="match status" value="2"/>
</dbReference>
<feature type="chain" id="PRO_5044554482" description="Pulmonary surfactant-associated protein B" evidence="12">
    <location>
        <begin position="24"/>
        <end position="228"/>
    </location>
</feature>
<dbReference type="RefSeq" id="XP_020087490.1">
    <property type="nucleotide sequence ID" value="XM_020231901.1"/>
</dbReference>
<keyword evidence="2" id="KW-0964">Secreted</keyword>
<protein>
    <recommendedName>
        <fullName evidence="10">Pulmonary surfactant-associated protein B</fullName>
    </recommendedName>
    <alternativeName>
        <fullName evidence="11">Pulmonary surfactant-associated proteolipid SPL(Phe)</fullName>
    </alternativeName>
</protein>
<dbReference type="Gene3D" id="1.10.225.10">
    <property type="entry name" value="Saposin-like"/>
    <property type="match status" value="2"/>
</dbReference>
<dbReference type="GO" id="GO:0005764">
    <property type="term" value="C:lysosome"/>
    <property type="evidence" value="ECO:0007669"/>
    <property type="project" value="InterPro"/>
</dbReference>
<dbReference type="STRING" id="4615.A0A199UPW5"/>
<dbReference type="Pfam" id="PF05184">
    <property type="entry name" value="SapB_1"/>
    <property type="match status" value="2"/>
</dbReference>
<keyword evidence="6" id="KW-0865">Zymogen</keyword>
<evidence type="ECO:0000256" key="11">
    <source>
        <dbReference type="ARBA" id="ARBA00041785"/>
    </source>
</evidence>
<keyword evidence="4" id="KW-0677">Repeat</keyword>
<dbReference type="GO" id="GO:0016020">
    <property type="term" value="C:membrane"/>
    <property type="evidence" value="ECO:0007669"/>
    <property type="project" value="GOC"/>
</dbReference>
<evidence type="ECO:0000256" key="8">
    <source>
        <dbReference type="ARBA" id="ARBA00023180"/>
    </source>
</evidence>
<keyword evidence="3 12" id="KW-0732">Signal</keyword>
<evidence type="ECO:0000256" key="10">
    <source>
        <dbReference type="ARBA" id="ARBA00041094"/>
    </source>
</evidence>
<dbReference type="GO" id="GO:0005576">
    <property type="term" value="C:extracellular region"/>
    <property type="evidence" value="ECO:0007669"/>
    <property type="project" value="UniProtKB-SubCell"/>
</dbReference>
<dbReference type="AlphaFoldDB" id="A0A199UPW5"/>
<dbReference type="PROSITE" id="PS50015">
    <property type="entry name" value="SAP_B"/>
    <property type="match status" value="2"/>
</dbReference>
<comment type="function">
    <text evidence="9">Pulmonary surfactant-associated proteins promote alveolar stability by lowering the surface tension at the air-liquid interface in the peripheral air spaces. SP-B increases the collapse pressure of palmitic acid to nearly 70 millinewtons per meter.</text>
</comment>
<evidence type="ECO:0000313" key="19">
    <source>
        <dbReference type="RefSeq" id="XP_020087492.1"/>
    </source>
</evidence>
<dbReference type="InterPro" id="IPR051428">
    <property type="entry name" value="Sphingo_Act-Surfact_Prot"/>
</dbReference>
<evidence type="ECO:0000256" key="3">
    <source>
        <dbReference type="ARBA" id="ARBA00022729"/>
    </source>
</evidence>
<evidence type="ECO:0000313" key="15">
    <source>
        <dbReference type="Proteomes" id="UP000092600"/>
    </source>
</evidence>
<dbReference type="SUPFAM" id="SSF47862">
    <property type="entry name" value="Saposin"/>
    <property type="match status" value="2"/>
</dbReference>
<evidence type="ECO:0000313" key="17">
    <source>
        <dbReference type="RefSeq" id="XP_020087490.1"/>
    </source>
</evidence>
<keyword evidence="16" id="KW-1185">Reference proteome</keyword>
<keyword evidence="5" id="KW-0378">Hydrolase</keyword>
<dbReference type="Gramene" id="Aco011131.1.mrna1">
    <property type="protein sequence ID" value="Aco011131.1.mrna1"/>
    <property type="gene ID" value="Aco011131.1.path1"/>
</dbReference>
<sequence length="228" mass="25416">MVGLRVRLFLLLTLVISFTITDARNVATEENIGDTSIAIESKTSTSNVQKKQFCQLCEELAAEALFYIGENETQAEIVGVLHQACSKLRSLKQQCITLVDYYAPLLFLEITTISPEQFCEKVNLCKDTALIRLPKLGDVCTLCHQVVDEILAKLEDSDTQLDVIEMLLKACTKVETYVQQCKKLVFEYGPLILADLDKFLETKDICTSIHACKASKGFMVGAEARYSA</sequence>
<dbReference type="EMBL" id="LSRQ01005888">
    <property type="protein sequence ID" value="OAY66838.1"/>
    <property type="molecule type" value="Genomic_DNA"/>
</dbReference>
<dbReference type="InterPro" id="IPR007856">
    <property type="entry name" value="SapB_1"/>
</dbReference>
<evidence type="ECO:0000256" key="6">
    <source>
        <dbReference type="ARBA" id="ARBA00023145"/>
    </source>
</evidence>
<keyword evidence="5" id="KW-0064">Aspartyl protease</keyword>
<evidence type="ECO:0000313" key="18">
    <source>
        <dbReference type="RefSeq" id="XP_020087491.1"/>
    </source>
</evidence>
<evidence type="ECO:0000313" key="14">
    <source>
        <dbReference type="EMBL" id="OAY66838.1"/>
    </source>
</evidence>
<keyword evidence="7" id="KW-1015">Disulfide bond</keyword>
<dbReference type="Pfam" id="PF03489">
    <property type="entry name" value="SapB_2"/>
    <property type="match status" value="2"/>
</dbReference>
<dbReference type="OrthoDB" id="69496at2759"/>
<organism evidence="14 15">
    <name type="scientific">Ananas comosus</name>
    <name type="common">Pineapple</name>
    <name type="synonym">Ananas ananas</name>
    <dbReference type="NCBI Taxonomy" id="4615"/>
    <lineage>
        <taxon>Eukaryota</taxon>
        <taxon>Viridiplantae</taxon>
        <taxon>Streptophyta</taxon>
        <taxon>Embryophyta</taxon>
        <taxon>Tracheophyta</taxon>
        <taxon>Spermatophyta</taxon>
        <taxon>Magnoliopsida</taxon>
        <taxon>Liliopsida</taxon>
        <taxon>Poales</taxon>
        <taxon>Bromeliaceae</taxon>
        <taxon>Bromelioideae</taxon>
        <taxon>Ananas</taxon>
    </lineage>
</organism>
<evidence type="ECO:0000256" key="9">
    <source>
        <dbReference type="ARBA" id="ARBA00037221"/>
    </source>
</evidence>
<evidence type="ECO:0000313" key="16">
    <source>
        <dbReference type="Proteomes" id="UP000515123"/>
    </source>
</evidence>
<dbReference type="InterPro" id="IPR008139">
    <property type="entry name" value="SaposinB_dom"/>
</dbReference>
<dbReference type="InterPro" id="IPR008138">
    <property type="entry name" value="SapB_2"/>
</dbReference>
<dbReference type="GeneID" id="109709600"/>